<dbReference type="SUPFAM" id="SSF52540">
    <property type="entry name" value="P-loop containing nucleoside triphosphate hydrolases"/>
    <property type="match status" value="1"/>
</dbReference>
<gene>
    <name evidence="2" type="ORF">OS493_027887</name>
</gene>
<dbReference type="SMART" id="SM00382">
    <property type="entry name" value="AAA"/>
    <property type="match status" value="1"/>
</dbReference>
<organism evidence="2 3">
    <name type="scientific">Desmophyllum pertusum</name>
    <dbReference type="NCBI Taxonomy" id="174260"/>
    <lineage>
        <taxon>Eukaryota</taxon>
        <taxon>Metazoa</taxon>
        <taxon>Cnidaria</taxon>
        <taxon>Anthozoa</taxon>
        <taxon>Hexacorallia</taxon>
        <taxon>Scleractinia</taxon>
        <taxon>Caryophylliina</taxon>
        <taxon>Caryophylliidae</taxon>
        <taxon>Desmophyllum</taxon>
    </lineage>
</organism>
<comment type="caution">
    <text evidence="2">The sequence shown here is derived from an EMBL/GenBank/DDBJ whole genome shotgun (WGS) entry which is preliminary data.</text>
</comment>
<dbReference type="GO" id="GO:0004842">
    <property type="term" value="F:ubiquitin-protein transferase activity"/>
    <property type="evidence" value="ECO:0007669"/>
    <property type="project" value="InterPro"/>
</dbReference>
<dbReference type="OrthoDB" id="5989003at2759"/>
<reference evidence="2" key="1">
    <citation type="submission" date="2023-01" db="EMBL/GenBank/DDBJ databases">
        <title>Genome assembly of the deep-sea coral Lophelia pertusa.</title>
        <authorList>
            <person name="Herrera S."/>
            <person name="Cordes E."/>
        </authorList>
    </citation>
    <scope>NUCLEOTIDE SEQUENCE</scope>
    <source>
        <strain evidence="2">USNM1676648</strain>
        <tissue evidence="2">Polyp</tissue>
    </source>
</reference>
<feature type="non-terminal residue" evidence="2">
    <location>
        <position position="1"/>
    </location>
</feature>
<dbReference type="InterPro" id="IPR031248">
    <property type="entry name" value="RNF213"/>
</dbReference>
<evidence type="ECO:0000313" key="2">
    <source>
        <dbReference type="EMBL" id="KAJ7355098.1"/>
    </source>
</evidence>
<evidence type="ECO:0000313" key="3">
    <source>
        <dbReference type="Proteomes" id="UP001163046"/>
    </source>
</evidence>
<protein>
    <recommendedName>
        <fullName evidence="1">AAA+ ATPase domain-containing protein</fullName>
    </recommendedName>
</protein>
<dbReference type="PANTHER" id="PTHR22605:SF16">
    <property type="entry name" value="E3 UBIQUITIN-PROTEIN LIGASE RNF213"/>
    <property type="match status" value="1"/>
</dbReference>
<dbReference type="InterPro" id="IPR003593">
    <property type="entry name" value="AAA+_ATPase"/>
</dbReference>
<dbReference type="InterPro" id="IPR027417">
    <property type="entry name" value="P-loop_NTPase"/>
</dbReference>
<evidence type="ECO:0000259" key="1">
    <source>
        <dbReference type="SMART" id="SM00382"/>
    </source>
</evidence>
<dbReference type="GO" id="GO:0016887">
    <property type="term" value="F:ATP hydrolysis activity"/>
    <property type="evidence" value="ECO:0007669"/>
    <property type="project" value="InterPro"/>
</dbReference>
<name>A0A9W9YLX4_9CNID</name>
<feature type="domain" description="AAA+ ATPase" evidence="1">
    <location>
        <begin position="598"/>
        <end position="744"/>
    </location>
</feature>
<dbReference type="PANTHER" id="PTHR22605">
    <property type="entry name" value="RZ-TYPE DOMAIN-CONTAINING PROTEIN"/>
    <property type="match status" value="1"/>
</dbReference>
<dbReference type="AlphaFoldDB" id="A0A9W9YLX4"/>
<sequence>MKTDDIFGTVLSLYMDDSSQSLPTSEEVLICTSDTTAEEIELLWRRSLGDQDGRLFCLANVDLLDYSVSRKAADTLEFLLQESQYNRNHGLSLMVICNSENEDRAHMAAAFDQYRLGTIPPCASPKEIKQYLKTQFKSCSKQQGKFRDRSAAALDKEGLAVRVLSSERAGSGKSLAVSRLSDKNNDAMKDYLEDMEADVPIYISVPIYGPLVDQCAIAQSLLPHIVLPDLPLSRIFHLDVHSSVTGGLDTLLFNLLVLGVLKSSSGQVWRRRSSDLYVIELTSGPVQSASENRVSSKKVIAEPFYRLLPTIHCGTPMQTLSQLREIPMAGNSLSPLFDNGIFQSSCVQRVFQYLRQPAGNTLEYFSSIPDAVMGNHIECIETLTRNCGIEDPSWAELQHFVNFLDSQLQACEKSSFCKTEFVRDTLKGFRSFVVQFMILMSRDFATPSLDSCEKTTDTRVDDDGDASSGNKGATAPELAQLSLRRHWETSSHPYIFFNQDRNTMTFVGFHIDKNGNLIDPDRHCIIRPNLMSSGLRVGLAVQRVDFETNYESWSKEEKIKKICGVMGVEGSFNDPDASYELTTDNLKKMLAIHMRFRCGIPVIIMGETGCGKTCLIRYMCGLQSGPGGPKNMLLMKVHGGTTYEDIEKKVKQAEKMARTNEKLNIDTVLFFDEANTTDAFGMIKEVMVDRRVNGRKIGEGLKRLQFIAACNPYRKHTEDMIHKLESAGLGYHVTTLETHDRLGHIPLRHLVYRVHALPASMRSLVWDFGQLKPEIEELYIRQIVSKFVLQEKKIPGKVPLVKALTAVLTVSQRYMRDQT</sequence>
<keyword evidence="3" id="KW-1185">Reference proteome</keyword>
<dbReference type="EMBL" id="MU827327">
    <property type="protein sequence ID" value="KAJ7355098.1"/>
    <property type="molecule type" value="Genomic_DNA"/>
</dbReference>
<dbReference type="Proteomes" id="UP001163046">
    <property type="component" value="Unassembled WGS sequence"/>
</dbReference>
<dbReference type="Pfam" id="PF07728">
    <property type="entry name" value="AAA_5"/>
    <property type="match status" value="1"/>
</dbReference>
<accession>A0A9W9YLX4</accession>
<dbReference type="InterPro" id="IPR011704">
    <property type="entry name" value="ATPase_dyneun-rel_AAA"/>
</dbReference>
<dbReference type="Gene3D" id="3.40.50.300">
    <property type="entry name" value="P-loop containing nucleotide triphosphate hydrolases"/>
    <property type="match status" value="1"/>
</dbReference>
<dbReference type="GO" id="GO:0005524">
    <property type="term" value="F:ATP binding"/>
    <property type="evidence" value="ECO:0007669"/>
    <property type="project" value="InterPro"/>
</dbReference>
<proteinExistence type="predicted"/>